<name>A0A507APK6_9PEZI</name>
<dbReference type="OrthoDB" id="5421421at2759"/>
<feature type="compositionally biased region" description="Basic residues" evidence="1">
    <location>
        <begin position="264"/>
        <end position="273"/>
    </location>
</feature>
<feature type="compositionally biased region" description="Low complexity" evidence="1">
    <location>
        <begin position="274"/>
        <end position="294"/>
    </location>
</feature>
<gene>
    <name evidence="2" type="ORF">E0L32_010154</name>
</gene>
<dbReference type="Proteomes" id="UP000319257">
    <property type="component" value="Unassembled WGS sequence"/>
</dbReference>
<feature type="region of interest" description="Disordered" evidence="1">
    <location>
        <begin position="191"/>
        <end position="300"/>
    </location>
</feature>
<dbReference type="STRING" id="1093900.A0A507APK6"/>
<evidence type="ECO:0000256" key="1">
    <source>
        <dbReference type="SAM" id="MobiDB-lite"/>
    </source>
</evidence>
<evidence type="ECO:0000313" key="3">
    <source>
        <dbReference type="Proteomes" id="UP000319257"/>
    </source>
</evidence>
<organism evidence="2 3">
    <name type="scientific">Thyridium curvatum</name>
    <dbReference type="NCBI Taxonomy" id="1093900"/>
    <lineage>
        <taxon>Eukaryota</taxon>
        <taxon>Fungi</taxon>
        <taxon>Dikarya</taxon>
        <taxon>Ascomycota</taxon>
        <taxon>Pezizomycotina</taxon>
        <taxon>Sordariomycetes</taxon>
        <taxon>Sordariomycetidae</taxon>
        <taxon>Thyridiales</taxon>
        <taxon>Thyridiaceae</taxon>
        <taxon>Thyridium</taxon>
    </lineage>
</organism>
<protein>
    <submittedName>
        <fullName evidence="2">Uncharacterized protein</fullName>
    </submittedName>
</protein>
<dbReference type="AlphaFoldDB" id="A0A507APK6"/>
<dbReference type="GeneID" id="41977601"/>
<accession>A0A507APK6</accession>
<feature type="compositionally biased region" description="Polar residues" evidence="1">
    <location>
        <begin position="75"/>
        <end position="89"/>
    </location>
</feature>
<evidence type="ECO:0000313" key="2">
    <source>
        <dbReference type="EMBL" id="TPX08424.1"/>
    </source>
</evidence>
<keyword evidence="3" id="KW-1185">Reference proteome</keyword>
<feature type="region of interest" description="Disordered" evidence="1">
    <location>
        <begin position="65"/>
        <end position="105"/>
    </location>
</feature>
<comment type="caution">
    <text evidence="2">The sequence shown here is derived from an EMBL/GenBank/DDBJ whole genome shotgun (WGS) entry which is preliminary data.</text>
</comment>
<proteinExistence type="predicted"/>
<dbReference type="RefSeq" id="XP_030990135.1">
    <property type="nucleotide sequence ID" value="XM_031132741.1"/>
</dbReference>
<sequence length="572" mass="63525">MSGSPFGAPNGQQRTDRMHVDTRLVHATCSSNTPTTIAYATPQDLTPFSAVSSFNYPATADSTLLTPVSGPGSPPIQQTAQKQLRQTYHPSTSSAQQPTPPGSSRMFYGPYDMGVSSQASSPINTIHAQPESHFDIAYMGGASPKDSAPVPYYGHYGVSEPATESEYPAPGQTNNYQGYVGVEPSFFLKANPDSPLSGRNGIVSTTAGPTNAPILAEPQPSMLRNPRPSTIQELRDPTMLQPIAPGRPGQTLRSTAADKDAKKTRERSKKSKGSSRAPKPPSVHSSSSHVPRPVQGAVPQLMLSDKASEEERYLFDLRKKLVDEKGKGMWDQLKSGYEKRFGCTKEKAALQMKISRAVCKHAIWPEGEKDILRQAFFYEEERRYARIIARMKELGGAQIWEWKPQHIESQLVKMGLEEPTMDEATKLRRRNRLAQRKRAAQQQHQHNAMMSWGRPVDMPHAQYPFPHHMTAPPTTYEVIPGTTMALSDEPEYTTEQEDQVLDQLDRKYAIKEESHSPAFTSTPEMMDMTYTRSDMGHSQHVGSHQSERVARQACEQLIAHSRLQNRPFAPSG</sequence>
<reference evidence="2 3" key="1">
    <citation type="submission" date="2019-06" db="EMBL/GenBank/DDBJ databases">
        <title>Draft genome sequence of the filamentous fungus Phialemoniopsis curvata isolated from diesel fuel.</title>
        <authorList>
            <person name="Varaljay V.A."/>
            <person name="Lyon W.J."/>
            <person name="Crouch A.L."/>
            <person name="Drake C.E."/>
            <person name="Hollomon J.M."/>
            <person name="Nadeau L.J."/>
            <person name="Nunn H.S."/>
            <person name="Stevenson B.S."/>
            <person name="Bojanowski C.L."/>
            <person name="Crookes-Goodson W.J."/>
        </authorList>
    </citation>
    <scope>NUCLEOTIDE SEQUENCE [LARGE SCALE GENOMIC DNA]</scope>
    <source>
        <strain evidence="2 3">D216</strain>
    </source>
</reference>
<dbReference type="InParanoid" id="A0A507APK6"/>
<dbReference type="EMBL" id="SKBQ01000079">
    <property type="protein sequence ID" value="TPX08424.1"/>
    <property type="molecule type" value="Genomic_DNA"/>
</dbReference>